<accession>A0A8G2C8K1</accession>
<feature type="domain" description="Methyltransferase type 11" evidence="1">
    <location>
        <begin position="52"/>
        <end position="152"/>
    </location>
</feature>
<dbReference type="Gene3D" id="3.40.50.150">
    <property type="entry name" value="Vaccinia Virus protein VP39"/>
    <property type="match status" value="1"/>
</dbReference>
<evidence type="ECO:0000313" key="3">
    <source>
        <dbReference type="Proteomes" id="UP000184001"/>
    </source>
</evidence>
<keyword evidence="2" id="KW-0808">Transferase</keyword>
<reference evidence="2 3" key="1">
    <citation type="submission" date="2016-11" db="EMBL/GenBank/DDBJ databases">
        <authorList>
            <person name="Varghese N."/>
            <person name="Submissions S."/>
        </authorList>
    </citation>
    <scope>NUCLEOTIDE SEQUENCE [LARGE SCALE GENOMIC DNA]</scope>
    <source>
        <strain evidence="2 3">DSM 17919</strain>
    </source>
</reference>
<dbReference type="CDD" id="cd02440">
    <property type="entry name" value="AdoMet_MTases"/>
    <property type="match status" value="1"/>
</dbReference>
<name>A0A8G2C8K1_9BACT</name>
<dbReference type="SUPFAM" id="SSF53335">
    <property type="entry name" value="S-adenosyl-L-methionine-dependent methyltransferases"/>
    <property type="match status" value="1"/>
</dbReference>
<dbReference type="RefSeq" id="WP_020002244.1">
    <property type="nucleotide sequence ID" value="NZ_CP192219.1"/>
</dbReference>
<dbReference type="AlphaFoldDB" id="A0A8G2C8K1"/>
<dbReference type="PANTHER" id="PTHR42912">
    <property type="entry name" value="METHYLTRANSFERASE"/>
    <property type="match status" value="1"/>
</dbReference>
<protein>
    <submittedName>
        <fullName evidence="2">Methyltransferase domain-containing protein</fullName>
    </submittedName>
</protein>
<evidence type="ECO:0000313" key="2">
    <source>
        <dbReference type="EMBL" id="SHI82894.1"/>
    </source>
</evidence>
<dbReference type="PANTHER" id="PTHR42912:SF80">
    <property type="entry name" value="METHYLTRANSFERASE DOMAIN-CONTAINING PROTEIN"/>
    <property type="match status" value="1"/>
</dbReference>
<organism evidence="2 3">
    <name type="scientific">Halodesulfovibrio aestuarii</name>
    <dbReference type="NCBI Taxonomy" id="126333"/>
    <lineage>
        <taxon>Bacteria</taxon>
        <taxon>Pseudomonadati</taxon>
        <taxon>Thermodesulfobacteriota</taxon>
        <taxon>Desulfovibrionia</taxon>
        <taxon>Desulfovibrionales</taxon>
        <taxon>Desulfovibrionaceae</taxon>
        <taxon>Halodesulfovibrio</taxon>
    </lineage>
</organism>
<proteinExistence type="predicted"/>
<dbReference type="GO" id="GO:0008757">
    <property type="term" value="F:S-adenosylmethionine-dependent methyltransferase activity"/>
    <property type="evidence" value="ECO:0007669"/>
    <property type="project" value="InterPro"/>
</dbReference>
<dbReference type="InterPro" id="IPR013216">
    <property type="entry name" value="Methyltransf_11"/>
</dbReference>
<comment type="caution">
    <text evidence="2">The sequence shown here is derived from an EMBL/GenBank/DDBJ whole genome shotgun (WGS) entry which is preliminary data.</text>
</comment>
<dbReference type="InterPro" id="IPR050508">
    <property type="entry name" value="Methyltransf_Superfamily"/>
</dbReference>
<dbReference type="Pfam" id="PF08241">
    <property type="entry name" value="Methyltransf_11"/>
    <property type="match status" value="1"/>
</dbReference>
<dbReference type="GO" id="GO:0032259">
    <property type="term" value="P:methylation"/>
    <property type="evidence" value="ECO:0007669"/>
    <property type="project" value="UniProtKB-KW"/>
</dbReference>
<sequence>MSIKSVPTRGRTLDGAASIYDFCEPLLLLGKQKEMNDLVISLLQIEPSHRILDIGCGTGFITHLASRNVSAVESGYVLGIDAAGKMIEEARKLRGTETCRFEAVAAEDLPYEDSSFDSVFSTMFYHHIPLDLKLKSLKEAYRVLKPGGRLVIADMHKPTSFFGALTSHISRWLLFQPQIAENIKGLMPDVMVEAGFKEPELVKTYLGYIAIFSTQKNQ</sequence>
<dbReference type="InterPro" id="IPR029063">
    <property type="entry name" value="SAM-dependent_MTases_sf"/>
</dbReference>
<evidence type="ECO:0000259" key="1">
    <source>
        <dbReference type="Pfam" id="PF08241"/>
    </source>
</evidence>
<keyword evidence="2" id="KW-0489">Methyltransferase</keyword>
<dbReference type="Proteomes" id="UP000184001">
    <property type="component" value="Unassembled WGS sequence"/>
</dbReference>
<dbReference type="EMBL" id="FQZR01000002">
    <property type="protein sequence ID" value="SHI82894.1"/>
    <property type="molecule type" value="Genomic_DNA"/>
</dbReference>
<gene>
    <name evidence="2" type="ORF">SAMN05660830_01128</name>
</gene>